<dbReference type="Pfam" id="PF25164">
    <property type="entry name" value="CoiA_N"/>
    <property type="match status" value="1"/>
</dbReference>
<feature type="domain" description="Competence protein CoiA-like N-terminal" evidence="2">
    <location>
        <begin position="27"/>
        <end position="59"/>
    </location>
</feature>
<name>A0ABV9M0U1_9ENTE</name>
<evidence type="ECO:0000313" key="4">
    <source>
        <dbReference type="Proteomes" id="UP001596026"/>
    </source>
</evidence>
<dbReference type="RefSeq" id="WP_379962770.1">
    <property type="nucleotide sequence ID" value="NZ_JBHSGT010000002.1"/>
</dbReference>
<organism evidence="3 4">
    <name type="scientific">Enterococcus eurekensis</name>
    <dbReference type="NCBI Taxonomy" id="1159753"/>
    <lineage>
        <taxon>Bacteria</taxon>
        <taxon>Bacillati</taxon>
        <taxon>Bacillota</taxon>
        <taxon>Bacilli</taxon>
        <taxon>Lactobacillales</taxon>
        <taxon>Enterococcaceae</taxon>
        <taxon>Enterococcus</taxon>
    </lineage>
</organism>
<dbReference type="EMBL" id="JBHSGT010000002">
    <property type="protein sequence ID" value="MFC4709049.1"/>
    <property type="molecule type" value="Genomic_DNA"/>
</dbReference>
<reference evidence="4" key="1">
    <citation type="journal article" date="2019" name="Int. J. Syst. Evol. Microbiol.">
        <title>The Global Catalogue of Microorganisms (GCM) 10K type strain sequencing project: providing services to taxonomists for standard genome sequencing and annotation.</title>
        <authorList>
            <consortium name="The Broad Institute Genomics Platform"/>
            <consortium name="The Broad Institute Genome Sequencing Center for Infectious Disease"/>
            <person name="Wu L."/>
            <person name="Ma J."/>
        </authorList>
    </citation>
    <scope>NUCLEOTIDE SEQUENCE [LARGE SCALE GENOMIC DNA]</scope>
    <source>
        <strain evidence="4">CGMCC 1.19061</strain>
    </source>
</reference>
<dbReference type="InterPro" id="IPR010330">
    <property type="entry name" value="CoiA_nuc"/>
</dbReference>
<keyword evidence="4" id="KW-1185">Reference proteome</keyword>
<protein>
    <submittedName>
        <fullName evidence="3">Competence protein CoiA</fullName>
    </submittedName>
</protein>
<dbReference type="Proteomes" id="UP001596026">
    <property type="component" value="Unassembled WGS sequence"/>
</dbReference>
<dbReference type="InterPro" id="IPR057253">
    <property type="entry name" value="CoiA-like_N"/>
</dbReference>
<evidence type="ECO:0000259" key="2">
    <source>
        <dbReference type="Pfam" id="PF25164"/>
    </source>
</evidence>
<accession>A0ABV9M0U1</accession>
<evidence type="ECO:0000313" key="3">
    <source>
        <dbReference type="EMBL" id="MFC4709049.1"/>
    </source>
</evidence>
<proteinExistence type="predicted"/>
<comment type="caution">
    <text evidence="3">The sequence shown here is derived from an EMBL/GenBank/DDBJ whole genome shotgun (WGS) entry which is preliminary data.</text>
</comment>
<sequence length="330" mass="39868">MRRLFVAENQFGIKIWAKDLAGPTCVDWYCPGCKGRVQLKKGKLIAAHFAHVALEDCQSFSEGETTEHLSGKLLLHQWATNSELEAYLPELKQRPDVLWGNIAFEFQCSSLSFERFLERTENYVSHRYYPWWLLGQQFHPKKRLSQFQKACCYYDQKLGVKLWLLSENDQEIRLCYQFQWHYQNGYNYEIQVFNYRRDSLRAILSNKIMDKQSNREWDIFAFQGVLKRKLCQREAKILAAQEKLYLQGGHLLHLPQWCYEDSRYFFFFEEELLYLRWLYLKSSTYNQWLFLIEKDYFNWFFPLIPKEKILQAIYFECRILASSKKIRESK</sequence>
<gene>
    <name evidence="3" type="ORF">ACFO3L_00090</name>
</gene>
<evidence type="ECO:0000259" key="1">
    <source>
        <dbReference type="Pfam" id="PF06054"/>
    </source>
</evidence>
<dbReference type="Pfam" id="PF06054">
    <property type="entry name" value="CoiA_nuc"/>
    <property type="match status" value="1"/>
</dbReference>
<feature type="domain" description="Competence protein CoiA nuclease-like" evidence="1">
    <location>
        <begin position="64"/>
        <end position="206"/>
    </location>
</feature>